<keyword evidence="2" id="KW-1185">Reference proteome</keyword>
<comment type="caution">
    <text evidence="1">The sequence shown here is derived from an EMBL/GenBank/DDBJ whole genome shotgun (WGS) entry which is preliminary data.</text>
</comment>
<protein>
    <submittedName>
        <fullName evidence="1">Dihydroxyacetone kinase subunit L</fullName>
    </submittedName>
</protein>
<accession>A0AC61RUW7</accession>
<dbReference type="Proteomes" id="UP000304953">
    <property type="component" value="Unassembled WGS sequence"/>
</dbReference>
<evidence type="ECO:0000313" key="1">
    <source>
        <dbReference type="EMBL" id="TGY95491.1"/>
    </source>
</evidence>
<keyword evidence="1" id="KW-0418">Kinase</keyword>
<name>A0AC61RUW7_9FIRM</name>
<sequence>MASKIYQCMQKIGEDIIANKEFLTDLDSAIGDADHGINMARGFTEVLQQLPQEEEDISVILKKTGMVLLSKVGGASGPLYGTAYMKAAGAVTGKKEITLEDGKNIMEAVIGGIKMRGKAERGEKTMLDALEPAMEALNKGVEAGESVEDCLTHMCEAAKEGVEYTKTIRATKGRASYLGERSIGHQDPGATSSLITMEAIRAFYLENIK</sequence>
<reference evidence="1" key="1">
    <citation type="submission" date="2019-04" db="EMBL/GenBank/DDBJ databases">
        <title>Microbes associate with the intestines of laboratory mice.</title>
        <authorList>
            <person name="Navarre W."/>
            <person name="Wong E."/>
            <person name="Huang K."/>
            <person name="Tropini C."/>
            <person name="Ng K."/>
            <person name="Yu B."/>
        </authorList>
    </citation>
    <scope>NUCLEOTIDE SEQUENCE</scope>
    <source>
        <strain evidence="1">NM01_1-7b</strain>
    </source>
</reference>
<keyword evidence="1" id="KW-0808">Transferase</keyword>
<gene>
    <name evidence="1" type="primary">dhaL</name>
    <name evidence="1" type="ORF">E5329_14460</name>
</gene>
<proteinExistence type="predicted"/>
<evidence type="ECO:0000313" key="2">
    <source>
        <dbReference type="Proteomes" id="UP000304953"/>
    </source>
</evidence>
<dbReference type="EMBL" id="SRYA01000028">
    <property type="protein sequence ID" value="TGY95491.1"/>
    <property type="molecule type" value="Genomic_DNA"/>
</dbReference>
<organism evidence="1 2">
    <name type="scientific">Petralouisia muris</name>
    <dbReference type="NCBI Taxonomy" id="3032872"/>
    <lineage>
        <taxon>Bacteria</taxon>
        <taxon>Bacillati</taxon>
        <taxon>Bacillota</taxon>
        <taxon>Clostridia</taxon>
        <taxon>Lachnospirales</taxon>
        <taxon>Lachnospiraceae</taxon>
        <taxon>Petralouisia</taxon>
    </lineage>
</organism>